<reference evidence="4" key="1">
    <citation type="submission" date="2021-02" db="EMBL/GenBank/DDBJ databases">
        <authorList>
            <person name="Nowell W R."/>
        </authorList>
    </citation>
    <scope>NUCLEOTIDE SEQUENCE</scope>
</reference>
<dbReference type="AlphaFoldDB" id="A0A815G9G8"/>
<feature type="compositionally biased region" description="Polar residues" evidence="1">
    <location>
        <begin position="265"/>
        <end position="280"/>
    </location>
</feature>
<feature type="region of interest" description="Disordered" evidence="1">
    <location>
        <begin position="195"/>
        <end position="250"/>
    </location>
</feature>
<dbReference type="Proteomes" id="UP000663852">
    <property type="component" value="Unassembled WGS sequence"/>
</dbReference>
<organism evidence="4 5">
    <name type="scientific">Adineta ricciae</name>
    <name type="common">Rotifer</name>
    <dbReference type="NCBI Taxonomy" id="249248"/>
    <lineage>
        <taxon>Eukaryota</taxon>
        <taxon>Metazoa</taxon>
        <taxon>Spiralia</taxon>
        <taxon>Gnathifera</taxon>
        <taxon>Rotifera</taxon>
        <taxon>Eurotatoria</taxon>
        <taxon>Bdelloidea</taxon>
        <taxon>Adinetida</taxon>
        <taxon>Adinetidae</taxon>
        <taxon>Adineta</taxon>
    </lineage>
</organism>
<keyword evidence="2" id="KW-1133">Transmembrane helix</keyword>
<feature type="region of interest" description="Disordered" evidence="1">
    <location>
        <begin position="265"/>
        <end position="286"/>
    </location>
</feature>
<feature type="compositionally biased region" description="Low complexity" evidence="1">
    <location>
        <begin position="225"/>
        <end position="236"/>
    </location>
</feature>
<dbReference type="EMBL" id="CAJNOJ010000249">
    <property type="protein sequence ID" value="CAF1336347.1"/>
    <property type="molecule type" value="Genomic_DNA"/>
</dbReference>
<sequence length="298" mass="31957">MIASNSQYPRISDWSTASLESLENRNAWASSSAEPVDINQIHRDDPFPKTSAKCCSYLYPCLQGLLLAVLSNLLTLGVVIVLWLVPRNDIRTIPPYEIPTGSIVLFAGNLSILNKTYYRWLLCDGSEVSRVTYSDLFDVIDTLYGSGNGNDTFNLPDFRGRFPLGNNDSSGHSFILGGASSLTITVAQLPAHSHSEGSLTTLSSGTHAHSITDPGHNHSGSTGHGPYSSGSYSMQSSGGGGNDNGAHTHKIDTDYTGVTIQQDGSHTHTIQGSTGSQGANQPVDIMPPYQTTHYIIRA</sequence>
<keyword evidence="2" id="KW-0812">Transmembrane</keyword>
<dbReference type="SUPFAM" id="SSF88874">
    <property type="entry name" value="Receptor-binding domain of short tail fibre protein gp12"/>
    <property type="match status" value="1"/>
</dbReference>
<feature type="compositionally biased region" description="Low complexity" evidence="1">
    <location>
        <begin position="196"/>
        <end position="209"/>
    </location>
</feature>
<comment type="caution">
    <text evidence="4">The sequence shown here is derived from an EMBL/GenBank/DDBJ whole genome shotgun (WGS) entry which is preliminary data.</text>
</comment>
<evidence type="ECO:0000256" key="1">
    <source>
        <dbReference type="SAM" id="MobiDB-lite"/>
    </source>
</evidence>
<evidence type="ECO:0000313" key="4">
    <source>
        <dbReference type="EMBL" id="CAF1336347.1"/>
    </source>
</evidence>
<dbReference type="Gene3D" id="3.90.1340.10">
    <property type="entry name" value="Phage tail collar domain"/>
    <property type="match status" value="1"/>
</dbReference>
<feature type="transmembrane region" description="Helical" evidence="2">
    <location>
        <begin position="65"/>
        <end position="85"/>
    </location>
</feature>
<dbReference type="Pfam" id="PF07484">
    <property type="entry name" value="Collar"/>
    <property type="match status" value="1"/>
</dbReference>
<evidence type="ECO:0000256" key="2">
    <source>
        <dbReference type="SAM" id="Phobius"/>
    </source>
</evidence>
<dbReference type="InterPro" id="IPR011083">
    <property type="entry name" value="Phage_tail_collar_dom"/>
</dbReference>
<gene>
    <name evidence="4" type="ORF">EDS130_LOCUS32481</name>
</gene>
<evidence type="ECO:0000259" key="3">
    <source>
        <dbReference type="Pfam" id="PF07484"/>
    </source>
</evidence>
<evidence type="ECO:0000313" key="5">
    <source>
        <dbReference type="Proteomes" id="UP000663852"/>
    </source>
</evidence>
<protein>
    <recommendedName>
        <fullName evidence="3">Phage tail collar domain-containing protein</fullName>
    </recommendedName>
</protein>
<dbReference type="OrthoDB" id="10062874at2759"/>
<keyword evidence="2" id="KW-0472">Membrane</keyword>
<proteinExistence type="predicted"/>
<feature type="domain" description="Phage tail collar" evidence="3">
    <location>
        <begin position="101"/>
        <end position="163"/>
    </location>
</feature>
<accession>A0A815G9G8</accession>
<dbReference type="InterPro" id="IPR037053">
    <property type="entry name" value="Phage_tail_collar_dom_sf"/>
</dbReference>
<name>A0A815G9G8_ADIRI</name>